<comment type="similarity">
    <text evidence="1">Belongs to the PEP-utilizing enzyme family.</text>
</comment>
<evidence type="ECO:0000259" key="2">
    <source>
        <dbReference type="Pfam" id="PF01326"/>
    </source>
</evidence>
<evidence type="ECO:0000313" key="3">
    <source>
        <dbReference type="EMBL" id="OQR75920.1"/>
    </source>
</evidence>
<evidence type="ECO:0000313" key="4">
    <source>
        <dbReference type="Proteomes" id="UP000192247"/>
    </source>
</evidence>
<name>A0A1V9XQZ6_9ACAR</name>
<dbReference type="InParanoid" id="A0A1V9XQZ6"/>
<dbReference type="Gene3D" id="3.30.470.20">
    <property type="entry name" value="ATP-grasp fold, B domain"/>
    <property type="match status" value="1"/>
</dbReference>
<dbReference type="OrthoDB" id="6515146at2759"/>
<feature type="domain" description="Pyruvate phosphate dikinase AMP/ATP-binding" evidence="2">
    <location>
        <begin position="356"/>
        <end position="663"/>
    </location>
</feature>
<dbReference type="Pfam" id="PF01326">
    <property type="entry name" value="PPDK_N"/>
    <property type="match status" value="1"/>
</dbReference>
<keyword evidence="4" id="KW-1185">Reference proteome</keyword>
<dbReference type="AlphaFoldDB" id="A0A1V9XQZ6"/>
<dbReference type="InterPro" id="IPR002192">
    <property type="entry name" value="PPDK_AMP/ATP-bd"/>
</dbReference>
<dbReference type="PANTHER" id="PTHR43615">
    <property type="entry name" value="PHOSPHOENOLPYRUVATE SYNTHASE-RELATED"/>
    <property type="match status" value="1"/>
</dbReference>
<sequence length="690" mass="76540">MRPIEIILYFIYRIVLYFWRPVLRRGRFSTLYDLSSNSPQKNGILIPQKEFEEELPHITLDGPSIRKTSDSVQIFGQNSKGQILLASIHRQFDGRAIANLYVRLCSERSFCLPQPLEVDASNEEHFVAGNLRISCIHPMRRWRVAFNGHLKEIGADTAHLLHVKLIAVFASKVFVENEEPEEMFLFGYKTRSSGIHPLVKKSIIAFTENGISSVLGITSLPDVMSNFVFGYINFPSRQQRALQCCSATEDFFQPGKLAVDIGVASWKSVRLTVLEQTDAIEQLQNHAGTFWQQSLKFFKISLDGNPGYALISDCIGKKTLSSLPPVPRYLAMCRASPSSNPLVVSFHEDACAYGPLTGGKGSSLAVLTHISQDHKDLFRVPEGVCVTTAAYDEFISTTTVAEALEELEEVAASRPTLKELREVCEKICQVIASAELPLSIASVLSQYVNPSLRYAVRSSACGEDSEETSAAGQMETILGVKGFQAVLKAVARCWASQFSFIALQYRRHYGQPINVPMCVVVQQMIESEVSGVMFTVDPVSGNTRHITITANYGLGESVVSAAADPDTFVVAKTYDSREVEFVQEELGEKKLFTVLSETGGTRDVTGEARLSEACLSREQVLELAKVALVLERAYAAPRDTEWAYFKDKLFMLQARPVTSLDQIDTQFEFLHESDQGMDSEIDALSKANVG</sequence>
<gene>
    <name evidence="3" type="ORF">BIW11_08113</name>
</gene>
<proteinExistence type="inferred from homology"/>
<comment type="caution">
    <text evidence="3">The sequence shown here is derived from an EMBL/GenBank/DDBJ whole genome shotgun (WGS) entry which is preliminary data.</text>
</comment>
<dbReference type="SUPFAM" id="SSF56059">
    <property type="entry name" value="Glutathione synthetase ATP-binding domain-like"/>
    <property type="match status" value="1"/>
</dbReference>
<dbReference type="EMBL" id="MNPL01005602">
    <property type="protein sequence ID" value="OQR75920.1"/>
    <property type="molecule type" value="Genomic_DNA"/>
</dbReference>
<organism evidence="3 4">
    <name type="scientific">Tropilaelaps mercedesae</name>
    <dbReference type="NCBI Taxonomy" id="418985"/>
    <lineage>
        <taxon>Eukaryota</taxon>
        <taxon>Metazoa</taxon>
        <taxon>Ecdysozoa</taxon>
        <taxon>Arthropoda</taxon>
        <taxon>Chelicerata</taxon>
        <taxon>Arachnida</taxon>
        <taxon>Acari</taxon>
        <taxon>Parasitiformes</taxon>
        <taxon>Mesostigmata</taxon>
        <taxon>Gamasina</taxon>
        <taxon>Dermanyssoidea</taxon>
        <taxon>Laelapidae</taxon>
        <taxon>Tropilaelaps</taxon>
    </lineage>
</organism>
<reference evidence="3 4" key="1">
    <citation type="journal article" date="2017" name="Gigascience">
        <title>Draft genome of the honey bee ectoparasitic mite, Tropilaelaps mercedesae, is shaped by the parasitic life history.</title>
        <authorList>
            <person name="Dong X."/>
            <person name="Armstrong S.D."/>
            <person name="Xia D."/>
            <person name="Makepeace B.L."/>
            <person name="Darby A.C."/>
            <person name="Kadowaki T."/>
        </authorList>
    </citation>
    <scope>NUCLEOTIDE SEQUENCE [LARGE SCALE GENOMIC DNA]</scope>
    <source>
        <strain evidence="3">Wuxi-XJTLU</strain>
    </source>
</reference>
<dbReference type="GO" id="GO:0016301">
    <property type="term" value="F:kinase activity"/>
    <property type="evidence" value="ECO:0007669"/>
    <property type="project" value="InterPro"/>
</dbReference>
<evidence type="ECO:0000256" key="1">
    <source>
        <dbReference type="ARBA" id="ARBA00007837"/>
    </source>
</evidence>
<dbReference type="Gene3D" id="3.30.1490.20">
    <property type="entry name" value="ATP-grasp fold, A domain"/>
    <property type="match status" value="1"/>
</dbReference>
<dbReference type="InterPro" id="IPR013815">
    <property type="entry name" value="ATP_grasp_subdomain_1"/>
</dbReference>
<dbReference type="STRING" id="418985.A0A1V9XQZ6"/>
<dbReference type="InterPro" id="IPR051549">
    <property type="entry name" value="PEP_Utilizing_Enz"/>
</dbReference>
<dbReference type="Proteomes" id="UP000192247">
    <property type="component" value="Unassembled WGS sequence"/>
</dbReference>
<dbReference type="GO" id="GO:0005524">
    <property type="term" value="F:ATP binding"/>
    <property type="evidence" value="ECO:0007669"/>
    <property type="project" value="InterPro"/>
</dbReference>
<protein>
    <recommendedName>
        <fullName evidence="2">Pyruvate phosphate dikinase AMP/ATP-binding domain-containing protein</fullName>
    </recommendedName>
</protein>
<dbReference type="PANTHER" id="PTHR43615:SF1">
    <property type="entry name" value="PPDK_N DOMAIN-CONTAINING PROTEIN"/>
    <property type="match status" value="1"/>
</dbReference>
<accession>A0A1V9XQZ6</accession>